<dbReference type="InterPro" id="IPR036397">
    <property type="entry name" value="RNaseH_sf"/>
</dbReference>
<sequence>MNHRDYIQILESHLLPFINNNYNGRGYLFQDDNAPVHTAKNVKKWIETKKVKILENWPSQSPDLNPIEHLWSELERRIRKRPNPAKNVRELECALHEEWNQIPNNTLINLIESMPRRVEACIKNNGWPTKY</sequence>
<dbReference type="STRING" id="1432141.A0A015K8D7"/>
<evidence type="ECO:0000259" key="1">
    <source>
        <dbReference type="Pfam" id="PF13358"/>
    </source>
</evidence>
<dbReference type="OrthoDB" id="2446457at2759"/>
<feature type="domain" description="Tc1-like transposase DDE" evidence="1">
    <location>
        <begin position="32"/>
        <end position="89"/>
    </location>
</feature>
<dbReference type="GO" id="GO:0003676">
    <property type="term" value="F:nucleic acid binding"/>
    <property type="evidence" value="ECO:0007669"/>
    <property type="project" value="InterPro"/>
</dbReference>
<accession>A0A015K8D7</accession>
<dbReference type="PANTHER" id="PTHR47326:SF1">
    <property type="entry name" value="HTH PSQ-TYPE DOMAIN-CONTAINING PROTEIN"/>
    <property type="match status" value="1"/>
</dbReference>
<dbReference type="Gene3D" id="3.30.420.10">
    <property type="entry name" value="Ribonuclease H-like superfamily/Ribonuclease H"/>
    <property type="match status" value="1"/>
</dbReference>
<dbReference type="EMBL" id="JEMT01023792">
    <property type="protein sequence ID" value="EXX63754.1"/>
    <property type="molecule type" value="Genomic_DNA"/>
</dbReference>
<keyword evidence="3" id="KW-1185">Reference proteome</keyword>
<dbReference type="Proteomes" id="UP000022910">
    <property type="component" value="Unassembled WGS sequence"/>
</dbReference>
<proteinExistence type="predicted"/>
<evidence type="ECO:0000313" key="2">
    <source>
        <dbReference type="EMBL" id="EXX63754.1"/>
    </source>
</evidence>
<protein>
    <recommendedName>
        <fullName evidence="1">Tc1-like transposase DDE domain-containing protein</fullName>
    </recommendedName>
</protein>
<dbReference type="HOGENOM" id="CLU_033666_12_0_1"/>
<dbReference type="InterPro" id="IPR038717">
    <property type="entry name" value="Tc1-like_DDE_dom"/>
</dbReference>
<evidence type="ECO:0000313" key="3">
    <source>
        <dbReference type="Proteomes" id="UP000022910"/>
    </source>
</evidence>
<dbReference type="PANTHER" id="PTHR47326">
    <property type="entry name" value="TRANSPOSABLE ELEMENT TC3 TRANSPOSASE-LIKE PROTEIN"/>
    <property type="match status" value="1"/>
</dbReference>
<dbReference type="Pfam" id="PF13358">
    <property type="entry name" value="DDE_3"/>
    <property type="match status" value="1"/>
</dbReference>
<comment type="caution">
    <text evidence="2">The sequence shown here is derived from an EMBL/GenBank/DDBJ whole genome shotgun (WGS) entry which is preliminary data.</text>
</comment>
<dbReference type="AlphaFoldDB" id="A0A015K8D7"/>
<gene>
    <name evidence="2" type="ORF">RirG_149440</name>
</gene>
<dbReference type="OMA" id="YSARICT"/>
<reference evidence="2 3" key="1">
    <citation type="submission" date="2014-02" db="EMBL/GenBank/DDBJ databases">
        <title>Single nucleus genome sequencing reveals high similarity among nuclei of an endomycorrhizal fungus.</title>
        <authorList>
            <person name="Lin K."/>
            <person name="Geurts R."/>
            <person name="Zhang Z."/>
            <person name="Limpens E."/>
            <person name="Saunders D.G."/>
            <person name="Mu D."/>
            <person name="Pang E."/>
            <person name="Cao H."/>
            <person name="Cha H."/>
            <person name="Lin T."/>
            <person name="Zhou Q."/>
            <person name="Shang Y."/>
            <person name="Li Y."/>
            <person name="Ivanov S."/>
            <person name="Sharma T."/>
            <person name="Velzen R.V."/>
            <person name="Ruijter N.D."/>
            <person name="Aanen D.K."/>
            <person name="Win J."/>
            <person name="Kamoun S."/>
            <person name="Bisseling T."/>
            <person name="Huang S."/>
        </authorList>
    </citation>
    <scope>NUCLEOTIDE SEQUENCE [LARGE SCALE GENOMIC DNA]</scope>
    <source>
        <strain evidence="3">DAOM197198w</strain>
    </source>
</reference>
<name>A0A015K8D7_RHIIW</name>
<organism evidence="2 3">
    <name type="scientific">Rhizophagus irregularis (strain DAOM 197198w)</name>
    <name type="common">Glomus intraradices</name>
    <dbReference type="NCBI Taxonomy" id="1432141"/>
    <lineage>
        <taxon>Eukaryota</taxon>
        <taxon>Fungi</taxon>
        <taxon>Fungi incertae sedis</taxon>
        <taxon>Mucoromycota</taxon>
        <taxon>Glomeromycotina</taxon>
        <taxon>Glomeromycetes</taxon>
        <taxon>Glomerales</taxon>
        <taxon>Glomeraceae</taxon>
        <taxon>Rhizophagus</taxon>
    </lineage>
</organism>